<feature type="transmembrane region" description="Helical" evidence="6">
    <location>
        <begin position="213"/>
        <end position="233"/>
    </location>
</feature>
<accession>A0A433DAN8</accession>
<dbReference type="AlphaFoldDB" id="A0A433DAN8"/>
<name>A0A433DAN8_9FUNG</name>
<feature type="compositionally biased region" description="Acidic residues" evidence="5">
    <location>
        <begin position="462"/>
        <end position="471"/>
    </location>
</feature>
<evidence type="ECO:0000256" key="1">
    <source>
        <dbReference type="ARBA" id="ARBA00004127"/>
    </source>
</evidence>
<evidence type="ECO:0000313" key="10">
    <source>
        <dbReference type="Proteomes" id="UP000268093"/>
    </source>
</evidence>
<dbReference type="Pfam" id="PF06398">
    <property type="entry name" value="Pex24p"/>
    <property type="match status" value="1"/>
</dbReference>
<dbReference type="OrthoDB" id="5586090at2759"/>
<feature type="domain" description="Peroxin/Ferlin" evidence="8">
    <location>
        <begin position="403"/>
        <end position="436"/>
    </location>
</feature>
<reference evidence="9 10" key="1">
    <citation type="journal article" date="2018" name="New Phytol.">
        <title>Phylogenomics of Endogonaceae and evolution of mycorrhizas within Mucoromycota.</title>
        <authorList>
            <person name="Chang Y."/>
            <person name="Desiro A."/>
            <person name="Na H."/>
            <person name="Sandor L."/>
            <person name="Lipzen A."/>
            <person name="Clum A."/>
            <person name="Barry K."/>
            <person name="Grigoriev I.V."/>
            <person name="Martin F.M."/>
            <person name="Stajich J.E."/>
            <person name="Smith M.E."/>
            <person name="Bonito G."/>
            <person name="Spatafora J.W."/>
        </authorList>
    </citation>
    <scope>NUCLEOTIDE SEQUENCE [LARGE SCALE GENOMIC DNA]</scope>
    <source>
        <strain evidence="9 10">GMNB39</strain>
    </source>
</reference>
<protein>
    <recommendedName>
        <fullName evidence="7 8">Peroxin/Ferlin domain-containing protein</fullName>
    </recommendedName>
</protein>
<dbReference type="Proteomes" id="UP000268093">
    <property type="component" value="Unassembled WGS sequence"/>
</dbReference>
<keyword evidence="3 6" id="KW-1133">Transmembrane helix</keyword>
<evidence type="ECO:0000256" key="4">
    <source>
        <dbReference type="ARBA" id="ARBA00023136"/>
    </source>
</evidence>
<keyword evidence="2 6" id="KW-0812">Transmembrane</keyword>
<dbReference type="GO" id="GO:0007031">
    <property type="term" value="P:peroxisome organization"/>
    <property type="evidence" value="ECO:0007669"/>
    <property type="project" value="TreeGrafter"/>
</dbReference>
<comment type="subcellular location">
    <subcellularLocation>
        <location evidence="1">Endomembrane system</location>
        <topology evidence="1">Multi-pass membrane protein</topology>
    </subcellularLocation>
</comment>
<evidence type="ECO:0000256" key="2">
    <source>
        <dbReference type="ARBA" id="ARBA00022692"/>
    </source>
</evidence>
<evidence type="ECO:0000256" key="5">
    <source>
        <dbReference type="SAM" id="MobiDB-lite"/>
    </source>
</evidence>
<evidence type="ECO:0000259" key="7">
    <source>
        <dbReference type="SMART" id="SM00693"/>
    </source>
</evidence>
<organism evidence="9 10">
    <name type="scientific">Jimgerdemannia flammicorona</name>
    <dbReference type="NCBI Taxonomy" id="994334"/>
    <lineage>
        <taxon>Eukaryota</taxon>
        <taxon>Fungi</taxon>
        <taxon>Fungi incertae sedis</taxon>
        <taxon>Mucoromycota</taxon>
        <taxon>Mucoromycotina</taxon>
        <taxon>Endogonomycetes</taxon>
        <taxon>Endogonales</taxon>
        <taxon>Endogonaceae</taxon>
        <taxon>Jimgerdemannia</taxon>
    </lineage>
</organism>
<proteinExistence type="predicted"/>
<feature type="compositionally biased region" description="Polar residues" evidence="5">
    <location>
        <begin position="8"/>
        <end position="19"/>
    </location>
</feature>
<dbReference type="SMART" id="SM00693">
    <property type="entry name" value="DysFN"/>
    <property type="match status" value="1"/>
</dbReference>
<dbReference type="InterPro" id="IPR052646">
    <property type="entry name" value="Peroxisomal_PEX28-32"/>
</dbReference>
<feature type="transmembrane region" description="Helical" evidence="6">
    <location>
        <begin position="67"/>
        <end position="87"/>
    </location>
</feature>
<dbReference type="GO" id="GO:0012505">
    <property type="term" value="C:endomembrane system"/>
    <property type="evidence" value="ECO:0007669"/>
    <property type="project" value="UniProtKB-SubCell"/>
</dbReference>
<dbReference type="PANTHER" id="PTHR31679:SF2">
    <property type="entry name" value="PEROXISOMAL MEMBRANE PROTEIN PEX30-RELATED"/>
    <property type="match status" value="1"/>
</dbReference>
<keyword evidence="4 6" id="KW-0472">Membrane</keyword>
<feature type="domain" description="Peroxin/Ferlin" evidence="7">
    <location>
        <begin position="312"/>
        <end position="393"/>
    </location>
</feature>
<dbReference type="GO" id="GO:0005778">
    <property type="term" value="C:peroxisomal membrane"/>
    <property type="evidence" value="ECO:0007669"/>
    <property type="project" value="UniProtKB-ARBA"/>
</dbReference>
<dbReference type="EMBL" id="RBNI01003983">
    <property type="protein sequence ID" value="RUP47892.1"/>
    <property type="molecule type" value="Genomic_DNA"/>
</dbReference>
<feature type="transmembrane region" description="Helical" evidence="6">
    <location>
        <begin position="99"/>
        <end position="126"/>
    </location>
</feature>
<gene>
    <name evidence="9" type="ORF">BC936DRAFT_145204</name>
</gene>
<evidence type="ECO:0000259" key="8">
    <source>
        <dbReference type="SMART" id="SM00694"/>
    </source>
</evidence>
<comment type="caution">
    <text evidence="9">The sequence shown here is derived from an EMBL/GenBank/DDBJ whole genome shotgun (WGS) entry which is preliminary data.</text>
</comment>
<dbReference type="SMART" id="SM00694">
    <property type="entry name" value="DysFC"/>
    <property type="match status" value="1"/>
</dbReference>
<dbReference type="InterPro" id="IPR006614">
    <property type="entry name" value="Peroxin/Ferlin"/>
</dbReference>
<feature type="region of interest" description="Disordered" evidence="5">
    <location>
        <begin position="1"/>
        <end position="21"/>
    </location>
</feature>
<sequence length="557" mass="63398">MADIKAPHSTSSHSLNPSAAPSPDYDFLSPMPSVKTTSPSTSATTRHQPSTQAIDFLTSTPAPITRLLTYVGPIVHLLAYLIKLITWQGNPSESLLFIATWWSLCLFGHTLFVYGLPPAFAAWIAWEWVQRGRRERLGRPHPHAAATSSNDLNTTVIEIQQIVDHLAVFRRSRLGFRTTIDWSSPAETRLLLNVIFLFYVPWLVLNWLVGTSIIFLVAGTIALTWASPWARVVRMALARSSLIKYAVRSVVSYVIALASPHSWRGSYSVQKVLQKAGEHQLRLLTEWKDGPEAAQQTEAGEKEEKENAKQADLVFRFTTYENQRWWLGLEWTTNMLPNDRPPWSDDRNEPTPPKHRFTLPPATRIILPHPSDPTLVMRRTTHWTWLDDDWHVTFRDRDVDKQGWEYGDNQWHHFGPKQGLRAYTRRRIWTRAARLEEINDVVPRDEAGRPVNEDGAIVIEKVEDEEDEEMSESGKGLRSRKPFGSLGSLGRENSDGGSEKGGEEGEERWESEDVAWVKFVRVGVTFGTWTIPFVFCNCLATTSRSSLVTDLNRERPI</sequence>
<feature type="compositionally biased region" description="Basic and acidic residues" evidence="5">
    <location>
        <begin position="492"/>
        <end position="503"/>
    </location>
</feature>
<keyword evidence="10" id="KW-1185">Reference proteome</keyword>
<dbReference type="PANTHER" id="PTHR31679">
    <property type="entry name" value="PEROXISOMAL MEMBRANE PROTEIN PEX30-RELATED"/>
    <property type="match status" value="1"/>
</dbReference>
<dbReference type="InterPro" id="IPR010482">
    <property type="entry name" value="TECPR1-like_DysF"/>
</dbReference>
<evidence type="ECO:0000313" key="9">
    <source>
        <dbReference type="EMBL" id="RUP47892.1"/>
    </source>
</evidence>
<evidence type="ECO:0000256" key="3">
    <source>
        <dbReference type="ARBA" id="ARBA00022989"/>
    </source>
</evidence>
<feature type="region of interest" description="Disordered" evidence="5">
    <location>
        <begin position="446"/>
        <end position="509"/>
    </location>
</feature>
<evidence type="ECO:0000256" key="6">
    <source>
        <dbReference type="SAM" id="Phobius"/>
    </source>
</evidence>